<gene>
    <name evidence="1" type="ORF">OPV22_011354</name>
</gene>
<name>A0AAV8RIW0_ENSVE</name>
<reference evidence="1 2" key="1">
    <citation type="submission" date="2022-12" db="EMBL/GenBank/DDBJ databases">
        <title>Chromosome-scale assembly of the Ensete ventricosum genome.</title>
        <authorList>
            <person name="Dussert Y."/>
            <person name="Stocks J."/>
            <person name="Wendawek A."/>
            <person name="Woldeyes F."/>
            <person name="Nichols R.A."/>
            <person name="Borrell J.S."/>
        </authorList>
    </citation>
    <scope>NUCLEOTIDE SEQUENCE [LARGE SCALE GENOMIC DNA]</scope>
    <source>
        <strain evidence="2">cv. Maze</strain>
        <tissue evidence="1">Seeds</tissue>
    </source>
</reference>
<comment type="caution">
    <text evidence="1">The sequence shown here is derived from an EMBL/GenBank/DDBJ whole genome shotgun (WGS) entry which is preliminary data.</text>
</comment>
<evidence type="ECO:0000313" key="1">
    <source>
        <dbReference type="EMBL" id="KAJ8500802.1"/>
    </source>
</evidence>
<organism evidence="1 2">
    <name type="scientific">Ensete ventricosum</name>
    <name type="common">Abyssinian banana</name>
    <name type="synonym">Musa ensete</name>
    <dbReference type="NCBI Taxonomy" id="4639"/>
    <lineage>
        <taxon>Eukaryota</taxon>
        <taxon>Viridiplantae</taxon>
        <taxon>Streptophyta</taxon>
        <taxon>Embryophyta</taxon>
        <taxon>Tracheophyta</taxon>
        <taxon>Spermatophyta</taxon>
        <taxon>Magnoliopsida</taxon>
        <taxon>Liliopsida</taxon>
        <taxon>Zingiberales</taxon>
        <taxon>Musaceae</taxon>
        <taxon>Ensete</taxon>
    </lineage>
</organism>
<keyword evidence="2" id="KW-1185">Reference proteome</keyword>
<dbReference type="Proteomes" id="UP001222027">
    <property type="component" value="Unassembled WGS sequence"/>
</dbReference>
<dbReference type="AlphaFoldDB" id="A0AAV8RIW0"/>
<sequence>MKASPLRDGRSGRSRRLRWKGGCSFERALVDDGEGAATDGEERHWSLTMVAARLEIDAVLLAQCRREAADFLRLGFSKEARRNVKESER</sequence>
<dbReference type="EMBL" id="JAQQAF010000003">
    <property type="protein sequence ID" value="KAJ8500802.1"/>
    <property type="molecule type" value="Genomic_DNA"/>
</dbReference>
<protein>
    <submittedName>
        <fullName evidence="1">Uncharacterized protein</fullName>
    </submittedName>
</protein>
<proteinExistence type="predicted"/>
<accession>A0AAV8RIW0</accession>
<evidence type="ECO:0000313" key="2">
    <source>
        <dbReference type="Proteomes" id="UP001222027"/>
    </source>
</evidence>